<accession>A0AAW5MW15</accession>
<evidence type="ECO:0000313" key="2">
    <source>
        <dbReference type="Proteomes" id="UP001204579"/>
    </source>
</evidence>
<comment type="caution">
    <text evidence="1">The sequence shown here is derived from an EMBL/GenBank/DDBJ whole genome shotgun (WGS) entry which is preliminary data.</text>
</comment>
<dbReference type="Proteomes" id="UP001204579">
    <property type="component" value="Unassembled WGS sequence"/>
</dbReference>
<keyword evidence="2" id="KW-1185">Reference proteome</keyword>
<dbReference type="RefSeq" id="WP_258335166.1">
    <property type="nucleotide sequence ID" value="NZ_JANRHJ010000001.1"/>
</dbReference>
<protein>
    <submittedName>
        <fullName evidence="1">Uncharacterized protein</fullName>
    </submittedName>
</protein>
<sequence length="261" mass="30649">MMDIPLNLSEISAEMLLDYLYPDSGKQWVSRDKGAFYRNYNPDILGIDEENRLVKLSRDGFLRLLPQGMIVREDELKGDDVKERYNEIHRRVRLLEDAFLPFDTFYFRRSLVAERQVSELLNRKLEFILKKFFDFDLAGESDPYVKEAAVLLPYVNNWKGNLDFIRLLLADLLHCKVILRKGSYATDDDAACWLPSAVYHLLIPRLSADSYQAKREEIEPLCRFLKEWFVPFDVHCEILIKEYGHSPRIGDRSVMNYNAVL</sequence>
<dbReference type="EMBL" id="JANRHJ010000001">
    <property type="protein sequence ID" value="MCR8872631.1"/>
    <property type="molecule type" value="Genomic_DNA"/>
</dbReference>
<reference evidence="1 2" key="1">
    <citation type="submission" date="2022-08" db="EMBL/GenBank/DDBJ databases">
        <authorList>
            <person name="Zeman M."/>
            <person name="Kubasova T."/>
        </authorList>
    </citation>
    <scope>NUCLEOTIDE SEQUENCE [LARGE SCALE GENOMIC DNA]</scope>
    <source>
        <strain evidence="1 2">ET62</strain>
    </source>
</reference>
<name>A0AAW5MW15_9BACT</name>
<proteinExistence type="predicted"/>
<dbReference type="AlphaFoldDB" id="A0AAW5MW15"/>
<organism evidence="1 2">
    <name type="scientific">Phocaeicola barnesiae</name>
    <dbReference type="NCBI Taxonomy" id="376804"/>
    <lineage>
        <taxon>Bacteria</taxon>
        <taxon>Pseudomonadati</taxon>
        <taxon>Bacteroidota</taxon>
        <taxon>Bacteroidia</taxon>
        <taxon>Bacteroidales</taxon>
        <taxon>Bacteroidaceae</taxon>
        <taxon>Phocaeicola</taxon>
    </lineage>
</organism>
<gene>
    <name evidence="1" type="ORF">NW209_01115</name>
</gene>
<evidence type="ECO:0000313" key="1">
    <source>
        <dbReference type="EMBL" id="MCR8872631.1"/>
    </source>
</evidence>